<dbReference type="AlphaFoldDB" id="A0A917IWP5"/>
<dbReference type="EMBL" id="BMIB01000002">
    <property type="protein sequence ID" value="GGH66828.1"/>
    <property type="molecule type" value="Genomic_DNA"/>
</dbReference>
<feature type="domain" description="Protein FecR C-terminal" evidence="4">
    <location>
        <begin position="333"/>
        <end position="400"/>
    </location>
</feature>
<comment type="caution">
    <text evidence="5">The sequence shown here is derived from an EMBL/GenBank/DDBJ whole genome shotgun (WGS) entry which is preliminary data.</text>
</comment>
<organism evidence="5 6">
    <name type="scientific">Filimonas zeae</name>
    <dbReference type="NCBI Taxonomy" id="1737353"/>
    <lineage>
        <taxon>Bacteria</taxon>
        <taxon>Pseudomonadati</taxon>
        <taxon>Bacteroidota</taxon>
        <taxon>Chitinophagia</taxon>
        <taxon>Chitinophagales</taxon>
        <taxon>Chitinophagaceae</taxon>
        <taxon>Filimonas</taxon>
    </lineage>
</organism>
<dbReference type="RefSeq" id="WP_188952021.1">
    <property type="nucleotide sequence ID" value="NZ_BMIB01000002.1"/>
</dbReference>
<sequence length="402" mass="44192">MNNQDLLNQLWEKYLADQKMTAGELKQLRALVQNTQHQQQLDQLLATLYNETQQIPPTAETNAREAFEEVWARLQPATPAQETTVLPIPRRNYWYKYAAAVLILCAAAGGVYQLTRSKTHNNTTQPTAQTPTGIQPGTDKALLKLADGSYISLSEAENGTLAQQGNTQVVKLANGQLAYQNAGATDSKVLYNTIITPRGGRFSLTLPDGSKVWLNAEGSLYYPTAFTGSTREVTLTGEAYFEIAPDAAHPFQVRVNNMLVNVLGTQFNIMAYTDEPAIQTTLLQGSVQVSSTGGSTHRLTPGQRASLPTGSNRMQIQNEVDTEETIAWKNDQLLFAGSDVPTAMRMIARWYNVEVEYRGAVPNAHFRGSISGKAPITEVLNMMQQTGEVHFTISGRKIIVTP</sequence>
<evidence type="ECO:0000256" key="2">
    <source>
        <dbReference type="SAM" id="Phobius"/>
    </source>
</evidence>
<feature type="transmembrane region" description="Helical" evidence="2">
    <location>
        <begin position="94"/>
        <end position="114"/>
    </location>
</feature>
<dbReference type="PANTHER" id="PTHR30273:SF2">
    <property type="entry name" value="PROTEIN FECR"/>
    <property type="match status" value="1"/>
</dbReference>
<dbReference type="InterPro" id="IPR006860">
    <property type="entry name" value="FecR"/>
</dbReference>
<dbReference type="GO" id="GO:0016989">
    <property type="term" value="F:sigma factor antagonist activity"/>
    <property type="evidence" value="ECO:0007669"/>
    <property type="project" value="TreeGrafter"/>
</dbReference>
<feature type="domain" description="FecR protein" evidence="3">
    <location>
        <begin position="193"/>
        <end position="288"/>
    </location>
</feature>
<accession>A0A917IWP5</accession>
<keyword evidence="2" id="KW-1133">Transmembrane helix</keyword>
<evidence type="ECO:0000259" key="3">
    <source>
        <dbReference type="Pfam" id="PF04773"/>
    </source>
</evidence>
<reference evidence="5" key="2">
    <citation type="submission" date="2020-09" db="EMBL/GenBank/DDBJ databases">
        <authorList>
            <person name="Sun Q."/>
            <person name="Zhou Y."/>
        </authorList>
    </citation>
    <scope>NUCLEOTIDE SEQUENCE</scope>
    <source>
        <strain evidence="5">CGMCC 1.15290</strain>
    </source>
</reference>
<dbReference type="PANTHER" id="PTHR30273">
    <property type="entry name" value="PERIPLASMIC SIGNAL SENSOR AND SIGMA FACTOR ACTIVATOR FECR-RELATED"/>
    <property type="match status" value="1"/>
</dbReference>
<keyword evidence="6" id="KW-1185">Reference proteome</keyword>
<dbReference type="Gene3D" id="3.55.50.30">
    <property type="match status" value="1"/>
</dbReference>
<gene>
    <name evidence="5" type="ORF">GCM10011379_21420</name>
</gene>
<dbReference type="Pfam" id="PF04773">
    <property type="entry name" value="FecR"/>
    <property type="match status" value="1"/>
</dbReference>
<evidence type="ECO:0000313" key="5">
    <source>
        <dbReference type="EMBL" id="GGH66828.1"/>
    </source>
</evidence>
<feature type="region of interest" description="Disordered" evidence="1">
    <location>
        <begin position="289"/>
        <end position="310"/>
    </location>
</feature>
<name>A0A917IWP5_9BACT</name>
<evidence type="ECO:0000313" key="6">
    <source>
        <dbReference type="Proteomes" id="UP000627292"/>
    </source>
</evidence>
<dbReference type="InterPro" id="IPR012373">
    <property type="entry name" value="Ferrdict_sens_TM"/>
</dbReference>
<reference evidence="5" key="1">
    <citation type="journal article" date="2014" name="Int. J. Syst. Evol. Microbiol.">
        <title>Complete genome sequence of Corynebacterium casei LMG S-19264T (=DSM 44701T), isolated from a smear-ripened cheese.</title>
        <authorList>
            <consortium name="US DOE Joint Genome Institute (JGI-PGF)"/>
            <person name="Walter F."/>
            <person name="Albersmeier A."/>
            <person name="Kalinowski J."/>
            <person name="Ruckert C."/>
        </authorList>
    </citation>
    <scope>NUCLEOTIDE SEQUENCE</scope>
    <source>
        <strain evidence="5">CGMCC 1.15290</strain>
    </source>
</reference>
<dbReference type="Gene3D" id="2.60.120.1440">
    <property type="match status" value="1"/>
</dbReference>
<dbReference type="Proteomes" id="UP000627292">
    <property type="component" value="Unassembled WGS sequence"/>
</dbReference>
<keyword evidence="2" id="KW-0812">Transmembrane</keyword>
<evidence type="ECO:0000259" key="4">
    <source>
        <dbReference type="Pfam" id="PF16344"/>
    </source>
</evidence>
<evidence type="ECO:0000256" key="1">
    <source>
        <dbReference type="SAM" id="MobiDB-lite"/>
    </source>
</evidence>
<proteinExistence type="predicted"/>
<protein>
    <submittedName>
        <fullName evidence="5">Anti-sigma factor</fullName>
    </submittedName>
</protein>
<dbReference type="InterPro" id="IPR032508">
    <property type="entry name" value="FecR_C"/>
</dbReference>
<keyword evidence="2" id="KW-0472">Membrane</keyword>
<dbReference type="FunFam" id="2.60.120.1440:FF:000001">
    <property type="entry name" value="Putative anti-sigma factor"/>
    <property type="match status" value="1"/>
</dbReference>
<dbReference type="Pfam" id="PF16344">
    <property type="entry name" value="FecR_C"/>
    <property type="match status" value="1"/>
</dbReference>